<evidence type="ECO:0000256" key="4">
    <source>
        <dbReference type="ARBA" id="ARBA00022723"/>
    </source>
</evidence>
<dbReference type="STRING" id="927665.HMPREF1535_04548"/>
<dbReference type="HOGENOM" id="CLU_052979_1_1_10"/>
<keyword evidence="7" id="KW-1133">Transmembrane helix</keyword>
<reference evidence="12 13" key="1">
    <citation type="submission" date="2013-04" db="EMBL/GenBank/DDBJ databases">
        <title>The Genome Sequence of Parabacteroides goldsteinii DSM 19448.</title>
        <authorList>
            <consortium name="The Broad Institute Genomics Platform"/>
            <person name="Earl A."/>
            <person name="Ward D."/>
            <person name="Feldgarden M."/>
            <person name="Gevers D."/>
            <person name="Martens E."/>
            <person name="Sakamoto M."/>
            <person name="Benno Y."/>
            <person name="Song Y."/>
            <person name="Liu C."/>
            <person name="Lee J."/>
            <person name="Bolanos M."/>
            <person name="Vaisanen M.L."/>
            <person name="Finegold S.M."/>
            <person name="Walker B."/>
            <person name="Young S."/>
            <person name="Zeng Q."/>
            <person name="Gargeya S."/>
            <person name="Fitzgerald M."/>
            <person name="Haas B."/>
            <person name="Abouelleil A."/>
            <person name="Allen A.W."/>
            <person name="Alvarado L."/>
            <person name="Arachchi H.M."/>
            <person name="Berlin A.M."/>
            <person name="Chapman S.B."/>
            <person name="Gainer-Dewar J."/>
            <person name="Goldberg J."/>
            <person name="Griggs A."/>
            <person name="Gujja S."/>
            <person name="Hansen M."/>
            <person name="Howarth C."/>
            <person name="Imamovic A."/>
            <person name="Ireland A."/>
            <person name="Larimer J."/>
            <person name="McCowan C."/>
            <person name="Murphy C."/>
            <person name="Pearson M."/>
            <person name="Poon T.W."/>
            <person name="Priest M."/>
            <person name="Roberts A."/>
            <person name="Saif S."/>
            <person name="Shea T."/>
            <person name="Sisk P."/>
            <person name="Sykes S."/>
            <person name="Wortman J."/>
            <person name="Nusbaum C."/>
            <person name="Birren B."/>
        </authorList>
    </citation>
    <scope>NUCLEOTIDE SEQUENCE [LARGE SCALE GENOMIC DNA]</scope>
    <source>
        <strain evidence="12 13">DSM 19448</strain>
    </source>
</reference>
<evidence type="ECO:0000256" key="2">
    <source>
        <dbReference type="ARBA" id="ARBA00022670"/>
    </source>
</evidence>
<evidence type="ECO:0000313" key="13">
    <source>
        <dbReference type="Proteomes" id="UP000033047"/>
    </source>
</evidence>
<sequence length="271" mass="31250">MKLRTALKGLDTTEILHSQDRSTIKKLNKIPGFKAIVDKTIVNIMEKYAEIEYSAEGINVTSKSMPVIHRQLVEACRLLDVKDIPACSTDWFYDISSFTIGEQKKRMVLQSGTIDLLSPDELFFVMGHELGHMKCGHKTYHMFMEALYMPIVNSDLKIWMSLVKMPLLNWYRISDFTADRMGLLCCQDINVALSTMIKMAGLPKKCYSQIHIESFIQQAIDFEKNYSGTMDSVIKYLSINTSAMPWLVVRASELWSWYHSGEYNKILNKYR</sequence>
<evidence type="ECO:0000256" key="10">
    <source>
        <dbReference type="RuleBase" id="RU003983"/>
    </source>
</evidence>
<keyword evidence="2 10" id="KW-0645">Protease</keyword>
<comment type="caution">
    <text evidence="12">The sequence shown here is derived from an EMBL/GenBank/DDBJ whole genome shotgun (WGS) entry which is preliminary data.</text>
</comment>
<dbReference type="RefSeq" id="WP_046147506.1">
    <property type="nucleotide sequence ID" value="NZ_KQ033913.1"/>
</dbReference>
<keyword evidence="3" id="KW-0812">Transmembrane</keyword>
<dbReference type="AlphaFoldDB" id="A0A0F5IQ84"/>
<keyword evidence="8 10" id="KW-0482">Metalloprotease</keyword>
<organism evidence="12 13">
    <name type="scientific">Parabacteroides goldsteinii DSM 19448 = WAL 12034</name>
    <dbReference type="NCBI Taxonomy" id="927665"/>
    <lineage>
        <taxon>Bacteria</taxon>
        <taxon>Pseudomonadati</taxon>
        <taxon>Bacteroidota</taxon>
        <taxon>Bacteroidia</taxon>
        <taxon>Bacteroidales</taxon>
        <taxon>Tannerellaceae</taxon>
        <taxon>Parabacteroides</taxon>
    </lineage>
</organism>
<keyword evidence="6 10" id="KW-0862">Zinc</keyword>
<comment type="cofactor">
    <cofactor evidence="10">
        <name>Zn(2+)</name>
        <dbReference type="ChEBI" id="CHEBI:29105"/>
    </cofactor>
    <text evidence="10">Binds 1 zinc ion per subunit.</text>
</comment>
<proteinExistence type="inferred from homology"/>
<evidence type="ECO:0000256" key="5">
    <source>
        <dbReference type="ARBA" id="ARBA00022801"/>
    </source>
</evidence>
<dbReference type="Pfam" id="PF01435">
    <property type="entry name" value="Peptidase_M48"/>
    <property type="match status" value="1"/>
</dbReference>
<keyword evidence="5 10" id="KW-0378">Hydrolase</keyword>
<protein>
    <recommendedName>
        <fullName evidence="11">Peptidase M48 domain-containing protein</fullName>
    </recommendedName>
</protein>
<evidence type="ECO:0000256" key="6">
    <source>
        <dbReference type="ARBA" id="ARBA00022833"/>
    </source>
</evidence>
<dbReference type="CDD" id="cd07325">
    <property type="entry name" value="M48_Ste24p_like"/>
    <property type="match status" value="1"/>
</dbReference>
<evidence type="ECO:0000256" key="7">
    <source>
        <dbReference type="ARBA" id="ARBA00022989"/>
    </source>
</evidence>
<gene>
    <name evidence="12" type="ORF">HMPREF1535_04548</name>
</gene>
<dbReference type="PANTHER" id="PTHR43221:SF3">
    <property type="entry name" value="SLL1280 PROTEIN"/>
    <property type="match status" value="1"/>
</dbReference>
<name>A0A0F5IQ84_9BACT</name>
<dbReference type="Gene3D" id="3.30.2010.10">
    <property type="entry name" value="Metalloproteases ('zincins'), catalytic domain"/>
    <property type="match status" value="1"/>
</dbReference>
<dbReference type="PATRIC" id="fig|927665.4.peg.4667"/>
<evidence type="ECO:0000313" key="12">
    <source>
        <dbReference type="EMBL" id="KKB47691.1"/>
    </source>
</evidence>
<evidence type="ECO:0000256" key="3">
    <source>
        <dbReference type="ARBA" id="ARBA00022692"/>
    </source>
</evidence>
<dbReference type="GO" id="GO:0004222">
    <property type="term" value="F:metalloendopeptidase activity"/>
    <property type="evidence" value="ECO:0007669"/>
    <property type="project" value="InterPro"/>
</dbReference>
<evidence type="ECO:0000259" key="11">
    <source>
        <dbReference type="Pfam" id="PF01435"/>
    </source>
</evidence>
<evidence type="ECO:0000256" key="8">
    <source>
        <dbReference type="ARBA" id="ARBA00023049"/>
    </source>
</evidence>
<dbReference type="InterPro" id="IPR001915">
    <property type="entry name" value="Peptidase_M48"/>
</dbReference>
<dbReference type="InterPro" id="IPR050083">
    <property type="entry name" value="HtpX_protease"/>
</dbReference>
<dbReference type="Proteomes" id="UP000033047">
    <property type="component" value="Unassembled WGS sequence"/>
</dbReference>
<dbReference type="GO" id="GO:0046872">
    <property type="term" value="F:metal ion binding"/>
    <property type="evidence" value="ECO:0007669"/>
    <property type="project" value="UniProtKB-KW"/>
</dbReference>
<dbReference type="GO" id="GO:0006508">
    <property type="term" value="P:proteolysis"/>
    <property type="evidence" value="ECO:0007669"/>
    <property type="project" value="UniProtKB-KW"/>
</dbReference>
<keyword evidence="4" id="KW-0479">Metal-binding</keyword>
<evidence type="ECO:0000256" key="1">
    <source>
        <dbReference type="ARBA" id="ARBA00022475"/>
    </source>
</evidence>
<keyword evidence="9" id="KW-0472">Membrane</keyword>
<keyword evidence="1" id="KW-1003">Cell membrane</keyword>
<comment type="similarity">
    <text evidence="10">Belongs to the peptidase M48 family.</text>
</comment>
<dbReference type="EMBL" id="AQHV01000025">
    <property type="protein sequence ID" value="KKB47691.1"/>
    <property type="molecule type" value="Genomic_DNA"/>
</dbReference>
<dbReference type="PANTHER" id="PTHR43221">
    <property type="entry name" value="PROTEASE HTPX"/>
    <property type="match status" value="1"/>
</dbReference>
<feature type="domain" description="Peptidase M48" evidence="11">
    <location>
        <begin position="96"/>
        <end position="213"/>
    </location>
</feature>
<accession>A0A0F5IQ84</accession>
<evidence type="ECO:0000256" key="9">
    <source>
        <dbReference type="ARBA" id="ARBA00023136"/>
    </source>
</evidence>